<keyword evidence="6" id="KW-1185">Reference proteome</keyword>
<evidence type="ECO:0000259" key="4">
    <source>
        <dbReference type="Pfam" id="PF01599"/>
    </source>
</evidence>
<evidence type="ECO:0000256" key="1">
    <source>
        <dbReference type="ARBA" id="ARBA00022833"/>
    </source>
</evidence>
<organism evidence="5 6">
    <name type="scientific">Galemys pyrenaicus</name>
    <name type="common">Iberian desman</name>
    <name type="synonym">Pyrenean desman</name>
    <dbReference type="NCBI Taxonomy" id="202257"/>
    <lineage>
        <taxon>Eukaryota</taxon>
        <taxon>Metazoa</taxon>
        <taxon>Chordata</taxon>
        <taxon>Craniata</taxon>
        <taxon>Vertebrata</taxon>
        <taxon>Euteleostomi</taxon>
        <taxon>Mammalia</taxon>
        <taxon>Eutheria</taxon>
        <taxon>Laurasiatheria</taxon>
        <taxon>Eulipotyphla</taxon>
        <taxon>Talpidae</taxon>
        <taxon>Galemys</taxon>
    </lineage>
</organism>
<dbReference type="Pfam" id="PF01599">
    <property type="entry name" value="Ribosomal_S27"/>
    <property type="match status" value="1"/>
</dbReference>
<evidence type="ECO:0000256" key="2">
    <source>
        <dbReference type="ARBA" id="ARBA00022980"/>
    </source>
</evidence>
<protein>
    <submittedName>
        <fullName evidence="5">Ubiquitin-40S ribosomal protein S27a</fullName>
    </submittedName>
</protein>
<reference evidence="5" key="1">
    <citation type="journal article" date="2021" name="Evol. Appl.">
        <title>The genome of the Pyrenean desman and the effects of bottlenecks and inbreeding on the genomic landscape of an endangered species.</title>
        <authorList>
            <person name="Escoda L."/>
            <person name="Castresana J."/>
        </authorList>
    </citation>
    <scope>NUCLEOTIDE SEQUENCE</scope>
    <source>
        <strain evidence="5">IBE-C5619</strain>
    </source>
</reference>
<feature type="non-terminal residue" evidence="5">
    <location>
        <position position="1"/>
    </location>
</feature>
<accession>A0A8J6AAC7</accession>
<gene>
    <name evidence="5" type="ORF">J0S82_016484</name>
</gene>
<dbReference type="GO" id="GO:0003735">
    <property type="term" value="F:structural constituent of ribosome"/>
    <property type="evidence" value="ECO:0007669"/>
    <property type="project" value="InterPro"/>
</dbReference>
<evidence type="ECO:0000313" key="5">
    <source>
        <dbReference type="EMBL" id="KAG8515112.1"/>
    </source>
</evidence>
<dbReference type="GO" id="GO:1990904">
    <property type="term" value="C:ribonucleoprotein complex"/>
    <property type="evidence" value="ECO:0007669"/>
    <property type="project" value="UniProtKB-KW"/>
</dbReference>
<name>A0A8J6AAC7_GALPY</name>
<dbReference type="InterPro" id="IPR002906">
    <property type="entry name" value="Ribosomal_eS31"/>
</dbReference>
<keyword evidence="1" id="KW-0862">Zinc</keyword>
<comment type="caution">
    <text evidence="5">The sequence shown here is derived from an EMBL/GenBank/DDBJ whole genome shotgun (WGS) entry which is preliminary data.</text>
</comment>
<keyword evidence="3" id="KW-0687">Ribonucleoprotein</keyword>
<dbReference type="Gene3D" id="6.20.50.150">
    <property type="match status" value="1"/>
</dbReference>
<dbReference type="InterPro" id="IPR011332">
    <property type="entry name" value="Ribosomal_zn-bd"/>
</dbReference>
<dbReference type="GO" id="GO:0006412">
    <property type="term" value="P:translation"/>
    <property type="evidence" value="ECO:0007669"/>
    <property type="project" value="InterPro"/>
</dbReference>
<dbReference type="EMBL" id="JAGFMF010011718">
    <property type="protein sequence ID" value="KAG8515112.1"/>
    <property type="molecule type" value="Genomic_DNA"/>
</dbReference>
<dbReference type="GO" id="GO:0005840">
    <property type="term" value="C:ribosome"/>
    <property type="evidence" value="ECO:0007669"/>
    <property type="project" value="UniProtKB-KW"/>
</dbReference>
<feature type="domain" description="Small ribosomal subunit protein eS31" evidence="4">
    <location>
        <begin position="67"/>
        <end position="100"/>
    </location>
</feature>
<proteinExistence type="predicted"/>
<evidence type="ECO:0000256" key="3">
    <source>
        <dbReference type="ARBA" id="ARBA00023274"/>
    </source>
</evidence>
<dbReference type="Proteomes" id="UP000700334">
    <property type="component" value="Unassembled WGS sequence"/>
</dbReference>
<keyword evidence="2 5" id="KW-0689">Ribosomal protein</keyword>
<sequence length="119" mass="13343">MAVKMQIFLKTHPGKTVTLKVEPLGAIENSSPFFILRLHGVAKKRKQRSYTTAKKKKYKRKKVKLAVLKYYQVNANGRVSCLHWAHPAGECRAGVFMASHVSDIIVASVVSHIVSINQK</sequence>
<dbReference type="AlphaFoldDB" id="A0A8J6AAC7"/>
<evidence type="ECO:0000313" key="6">
    <source>
        <dbReference type="Proteomes" id="UP000700334"/>
    </source>
</evidence>
<dbReference type="InterPro" id="IPR038582">
    <property type="entry name" value="Ribosomal_eS31_euk-type_sf"/>
</dbReference>
<dbReference type="SUPFAM" id="SSF57829">
    <property type="entry name" value="Zn-binding ribosomal proteins"/>
    <property type="match status" value="1"/>
</dbReference>